<dbReference type="Proteomes" id="UP001224661">
    <property type="component" value="Unassembled WGS sequence"/>
</dbReference>
<comment type="subcellular location">
    <subcellularLocation>
        <location evidence="1">Secreted</location>
        <location evidence="1">Cell wall</location>
    </subcellularLocation>
</comment>
<evidence type="ECO:0000259" key="10">
    <source>
        <dbReference type="PROSITE" id="PS51884"/>
    </source>
</evidence>
<evidence type="ECO:0000313" key="11">
    <source>
        <dbReference type="EMBL" id="MDI3390273.1"/>
    </source>
</evidence>
<comment type="caution">
    <text evidence="11">The sequence shown here is derived from an EMBL/GenBank/DDBJ whole genome shotgun (WGS) entry which is preliminary data.</text>
</comment>
<feature type="chain" id="PRO_5046193725" evidence="9">
    <location>
        <begin position="28"/>
        <end position="241"/>
    </location>
</feature>
<feature type="compositionally biased region" description="Gly residues" evidence="8">
    <location>
        <begin position="80"/>
        <end position="99"/>
    </location>
</feature>
<feature type="region of interest" description="Disordered" evidence="8">
    <location>
        <begin position="156"/>
        <end position="199"/>
    </location>
</feature>
<name>A0ABT6S0R0_9ACTN</name>
<evidence type="ECO:0000256" key="3">
    <source>
        <dbReference type="ARBA" id="ARBA00022525"/>
    </source>
</evidence>
<evidence type="ECO:0000256" key="1">
    <source>
        <dbReference type="ARBA" id="ARBA00004191"/>
    </source>
</evidence>
<feature type="domain" description="Chaplin" evidence="10">
    <location>
        <begin position="125"/>
        <end position="165"/>
    </location>
</feature>
<protein>
    <submittedName>
        <fullName evidence="11">Chaplin</fullName>
    </submittedName>
</protein>
<keyword evidence="12" id="KW-1185">Reference proteome</keyword>
<reference evidence="11 12" key="1">
    <citation type="submission" date="2023-05" db="EMBL/GenBank/DDBJ databases">
        <title>Draft genome sequence of Streptomyces sp. B-S-A8 isolated from a cave soil in Thailand.</title>
        <authorList>
            <person name="Chamroensaksri N."/>
            <person name="Muangham S."/>
        </authorList>
    </citation>
    <scope>NUCLEOTIDE SEQUENCE [LARGE SCALE GENOMIC DNA]</scope>
    <source>
        <strain evidence="11 12">B-S-A8</strain>
    </source>
</reference>
<evidence type="ECO:0000256" key="6">
    <source>
        <dbReference type="ARBA" id="ARBA00023087"/>
    </source>
</evidence>
<dbReference type="PROSITE" id="PS51884">
    <property type="entry name" value="CHAPLIN"/>
    <property type="match status" value="2"/>
</dbReference>
<dbReference type="EMBL" id="JASCIR010000044">
    <property type="protein sequence ID" value="MDI3390273.1"/>
    <property type="molecule type" value="Genomic_DNA"/>
</dbReference>
<sequence>MRQVTRKGLITVAAASGVLAVTGYAHADSGAQGGAERSPGVASGNSVQAPIEVPVNVCGNTVNVVGLLNPAAGNDCGNSSHGGGKPSDGGGKSSDGGGRSANRSSSTNTEGPGGGASAEGGTSHSPGILSGNSVQAPVEVPVNACGNGITGVGALNPTTGNDCGNDPQEETPRAPQDPQDPVAEEPREQPNEPKTQLVTSTRSVEQLAETGSDLPLGIAVPVSAGMLLAGTVLYRRARVRA</sequence>
<evidence type="ECO:0000256" key="2">
    <source>
        <dbReference type="ARBA" id="ARBA00022512"/>
    </source>
</evidence>
<organism evidence="11 12">
    <name type="scientific">Streptomyces solicavernae</name>
    <dbReference type="NCBI Taxonomy" id="3043614"/>
    <lineage>
        <taxon>Bacteria</taxon>
        <taxon>Bacillati</taxon>
        <taxon>Actinomycetota</taxon>
        <taxon>Actinomycetes</taxon>
        <taxon>Kitasatosporales</taxon>
        <taxon>Streptomycetaceae</taxon>
        <taxon>Streptomyces</taxon>
    </lineage>
</organism>
<keyword evidence="5" id="KW-0130">Cell adhesion</keyword>
<evidence type="ECO:0000256" key="5">
    <source>
        <dbReference type="ARBA" id="ARBA00022889"/>
    </source>
</evidence>
<evidence type="ECO:0000313" key="12">
    <source>
        <dbReference type="Proteomes" id="UP001224661"/>
    </source>
</evidence>
<dbReference type="RefSeq" id="WP_282516755.1">
    <property type="nucleotide sequence ID" value="NZ_JASCIR010000044.1"/>
</dbReference>
<proteinExistence type="predicted"/>
<feature type="domain" description="Chaplin" evidence="10">
    <location>
        <begin position="38"/>
        <end position="78"/>
    </location>
</feature>
<gene>
    <name evidence="11" type="ORF">QIS99_29380</name>
</gene>
<evidence type="ECO:0000256" key="8">
    <source>
        <dbReference type="SAM" id="MobiDB-lite"/>
    </source>
</evidence>
<keyword evidence="6 7" id="KW-0034">Amyloid</keyword>
<evidence type="ECO:0000256" key="4">
    <source>
        <dbReference type="ARBA" id="ARBA00022729"/>
    </source>
</evidence>
<keyword evidence="4 9" id="KW-0732">Signal</keyword>
<accession>A0ABT6S0R0</accession>
<keyword evidence="3" id="KW-0964">Secreted</keyword>
<evidence type="ECO:0000256" key="7">
    <source>
        <dbReference type="PROSITE-ProRule" id="PRU01232"/>
    </source>
</evidence>
<dbReference type="InterPro" id="IPR005528">
    <property type="entry name" value="ChpA-H"/>
</dbReference>
<keyword evidence="2" id="KW-0134">Cell wall</keyword>
<feature type="region of interest" description="Disordered" evidence="8">
    <location>
        <begin position="77"/>
        <end position="133"/>
    </location>
</feature>
<dbReference type="Pfam" id="PF03777">
    <property type="entry name" value="ChpA-C"/>
    <property type="match status" value="2"/>
</dbReference>
<feature type="signal peptide" evidence="9">
    <location>
        <begin position="1"/>
        <end position="27"/>
    </location>
</feature>
<evidence type="ECO:0000256" key="9">
    <source>
        <dbReference type="SAM" id="SignalP"/>
    </source>
</evidence>